<accession>A0AAV5UR64</accession>
<protein>
    <submittedName>
        <fullName evidence="2">Uncharacterized protein</fullName>
    </submittedName>
</protein>
<dbReference type="Proteomes" id="UP001432322">
    <property type="component" value="Unassembled WGS sequence"/>
</dbReference>
<organism evidence="2 3">
    <name type="scientific">Pristionchus fissidentatus</name>
    <dbReference type="NCBI Taxonomy" id="1538716"/>
    <lineage>
        <taxon>Eukaryota</taxon>
        <taxon>Metazoa</taxon>
        <taxon>Ecdysozoa</taxon>
        <taxon>Nematoda</taxon>
        <taxon>Chromadorea</taxon>
        <taxon>Rhabditida</taxon>
        <taxon>Rhabditina</taxon>
        <taxon>Diplogasteromorpha</taxon>
        <taxon>Diplogasteroidea</taxon>
        <taxon>Neodiplogasteridae</taxon>
        <taxon>Pristionchus</taxon>
    </lineage>
</organism>
<evidence type="ECO:0000313" key="3">
    <source>
        <dbReference type="Proteomes" id="UP001432322"/>
    </source>
</evidence>
<reference evidence="2" key="1">
    <citation type="submission" date="2023-10" db="EMBL/GenBank/DDBJ databases">
        <title>Genome assembly of Pristionchus species.</title>
        <authorList>
            <person name="Yoshida K."/>
            <person name="Sommer R.J."/>
        </authorList>
    </citation>
    <scope>NUCLEOTIDE SEQUENCE</scope>
    <source>
        <strain evidence="2">RS5133</strain>
    </source>
</reference>
<sequence length="86" mass="9833">MILINSLRLMSRIHNLQILVYRSPYFKAAALGSCVFRGFTHMKDDVKQRDFTHLSTSAKTEGSQGKSLQFPPCDGEMGRREIEEEI</sequence>
<dbReference type="EMBL" id="BTSY01000001">
    <property type="protein sequence ID" value="GMT09604.1"/>
    <property type="molecule type" value="Genomic_DNA"/>
</dbReference>
<feature type="compositionally biased region" description="Basic and acidic residues" evidence="1">
    <location>
        <begin position="76"/>
        <end position="86"/>
    </location>
</feature>
<proteinExistence type="predicted"/>
<keyword evidence="3" id="KW-1185">Reference proteome</keyword>
<evidence type="ECO:0000256" key="1">
    <source>
        <dbReference type="SAM" id="MobiDB-lite"/>
    </source>
</evidence>
<evidence type="ECO:0000313" key="2">
    <source>
        <dbReference type="EMBL" id="GMT09604.1"/>
    </source>
</evidence>
<feature type="compositionally biased region" description="Polar residues" evidence="1">
    <location>
        <begin position="55"/>
        <end position="67"/>
    </location>
</feature>
<gene>
    <name evidence="2" type="ORF">PFISCL1PPCAC_901</name>
</gene>
<dbReference type="AlphaFoldDB" id="A0AAV5UR64"/>
<name>A0AAV5UR64_9BILA</name>
<feature type="region of interest" description="Disordered" evidence="1">
    <location>
        <begin position="55"/>
        <end position="86"/>
    </location>
</feature>
<comment type="caution">
    <text evidence="2">The sequence shown here is derived from an EMBL/GenBank/DDBJ whole genome shotgun (WGS) entry which is preliminary data.</text>
</comment>